<gene>
    <name evidence="1" type="ORF">E8L90_15500</name>
</gene>
<dbReference type="Proteomes" id="UP000307841">
    <property type="component" value="Unassembled WGS sequence"/>
</dbReference>
<dbReference type="InterPro" id="IPR002195">
    <property type="entry name" value="Dihydroorotase_CS"/>
</dbReference>
<sequence>MYVLIPLTVVVAFFGCNFIHTESSGISNPVLRDIHLHIRPGEKISIVGMCLSKRTPRSSFRRRSQQIQEKIKQIKLPLNHIHDCRKPPIHILRILQ</sequence>
<evidence type="ECO:0000313" key="2">
    <source>
        <dbReference type="Proteomes" id="UP000307841"/>
    </source>
</evidence>
<dbReference type="PROSITE" id="PS00482">
    <property type="entry name" value="DIHYDROOROTASE_1"/>
    <property type="match status" value="1"/>
</dbReference>
<dbReference type="EMBL" id="SZNK01000001">
    <property type="protein sequence ID" value="TKI56760.1"/>
    <property type="molecule type" value="Genomic_DNA"/>
</dbReference>
<protein>
    <submittedName>
        <fullName evidence="1">Uncharacterized protein</fullName>
    </submittedName>
</protein>
<name>A0A4U2Y7X3_9BACL</name>
<evidence type="ECO:0000313" key="1">
    <source>
        <dbReference type="EMBL" id="TKI56760.1"/>
    </source>
</evidence>
<organism evidence="1 2">
    <name type="scientific">Brevibacillus antibioticus</name>
    <dbReference type="NCBI Taxonomy" id="2570228"/>
    <lineage>
        <taxon>Bacteria</taxon>
        <taxon>Bacillati</taxon>
        <taxon>Bacillota</taxon>
        <taxon>Bacilli</taxon>
        <taxon>Bacillales</taxon>
        <taxon>Paenibacillaceae</taxon>
        <taxon>Brevibacillus</taxon>
    </lineage>
</organism>
<accession>A0A4U2Y7X3</accession>
<reference evidence="1 2" key="1">
    <citation type="submission" date="2019-04" db="EMBL/GenBank/DDBJ databases">
        <title>Whole genome sequencing of Brevibacillus sp. TGS2-1.</title>
        <authorList>
            <person name="Choi A."/>
        </authorList>
    </citation>
    <scope>NUCLEOTIDE SEQUENCE [LARGE SCALE GENOMIC DNA]</scope>
    <source>
        <strain evidence="1 2">TGS2-1</strain>
    </source>
</reference>
<proteinExistence type="predicted"/>
<keyword evidence="2" id="KW-1185">Reference proteome</keyword>
<dbReference type="AlphaFoldDB" id="A0A4U2Y7X3"/>
<comment type="caution">
    <text evidence="1">The sequence shown here is derived from an EMBL/GenBank/DDBJ whole genome shotgun (WGS) entry which is preliminary data.</text>
</comment>
<dbReference type="GO" id="GO:0016812">
    <property type="term" value="F:hydrolase activity, acting on carbon-nitrogen (but not peptide) bonds, in cyclic amides"/>
    <property type="evidence" value="ECO:0007669"/>
    <property type="project" value="InterPro"/>
</dbReference>